<dbReference type="Pfam" id="PF00094">
    <property type="entry name" value="VWD"/>
    <property type="match status" value="1"/>
</dbReference>
<evidence type="ECO:0000256" key="1">
    <source>
        <dbReference type="ARBA" id="ARBA00004370"/>
    </source>
</evidence>
<dbReference type="InterPro" id="IPR001846">
    <property type="entry name" value="VWF_type-D"/>
</dbReference>
<protein>
    <recommendedName>
        <fullName evidence="13">Sushi domain-containing protein</fullName>
    </recommendedName>
</protein>
<evidence type="ECO:0000256" key="2">
    <source>
        <dbReference type="ARBA" id="ARBA00022692"/>
    </source>
</evidence>
<keyword evidence="2 7" id="KW-0812">Transmembrane</keyword>
<reference evidence="11" key="1">
    <citation type="submission" date="2020-11" db="EMBL/GenBank/DDBJ databases">
        <authorList>
            <person name="Tran Van P."/>
        </authorList>
    </citation>
    <scope>NUCLEOTIDE SEQUENCE</scope>
</reference>
<gene>
    <name evidence="11" type="ORF">ONB1V03_LOCUS15929</name>
</gene>
<comment type="caution">
    <text evidence="6">Lacks conserved residue(s) required for the propagation of feature annotation.</text>
</comment>
<evidence type="ECO:0000256" key="4">
    <source>
        <dbReference type="ARBA" id="ARBA00023136"/>
    </source>
</evidence>
<dbReference type="EMBL" id="CAJPVJ010017132">
    <property type="protein sequence ID" value="CAG2176495.1"/>
    <property type="molecule type" value="Genomic_DNA"/>
</dbReference>
<dbReference type="Pfam" id="PF00084">
    <property type="entry name" value="Sushi"/>
    <property type="match status" value="1"/>
</dbReference>
<dbReference type="InterPro" id="IPR005533">
    <property type="entry name" value="AMOP_dom"/>
</dbReference>
<sequence length="786" mass="90686">MPDLLDTEENIMIIKWNNNRLIWDSSKLVTLSIWGYQEKTDSLYPTLKWVADIVRGIPNSGEYALNLNDLPEIQLDRYDYHFGFIGVNQTDEEFTITQWSKPMPLGWFFRKYWRREYGSKWNERFCMDWFERESQEDRFAITLFRCPCTMAQSELDRGRFSPDQQCNVIDKKCDARHHGAQHCVRTSRPSIGGSGQQCCYDDYGELIQSADTMYGGRPSRAFVYGKHPFKMRMMTPTLSFWQFDIMPFFYCCKWAPKEDNSHTCQMFNYWRTSQDCSSYQPPAIASIFGDPHIITFDQTNYTFNGKGEYVLVHTDNPVHKLDIHARFEQIPNMNGTHLTAVAVRDNVSAIVEFRLRPPAARWFHQIFLIADKEYLFYWADNMRSIHARGVTVYEPAGIRNMSHMIAMFDSGAGVEVMVSPAGSLILHVYLPNTFKNNTKGLLGKWSGSSDDDFELPDGTRGPPPLSPTRLIHSEFGQKYRLFETRQQYLPQSLFFHDVVSHSHYDDFRFEPKFEFTQEDRDQFPDVDHVCSDSQSCAYDYMVTGDSGYGEQTKKSEAMANNMHQEVSQQVIRCPALSKPMNGRKTENRYWPGTIVRFACDEGYRLVGYEVRRCREDGLWSWGVDPQCIKVMTYSLILSGVFVGCIIPALVMMGLFVYCWRRGKERRGGFVPRRPAPALPPKTYKLVEDKNGFNENGVKMAPKADLDKSLKSLVSSDKSYDVDNDFTSSDDEEIGGDEDVVVRDDGFGVIKQLHNNTRRYSTGFKTKAEINVNNGSHLTSYRSDTLV</sequence>
<dbReference type="GO" id="GO:0016020">
    <property type="term" value="C:membrane"/>
    <property type="evidence" value="ECO:0007669"/>
    <property type="project" value="UniProtKB-SubCell"/>
</dbReference>
<feature type="domain" description="VWFD" evidence="10">
    <location>
        <begin position="283"/>
        <end position="487"/>
    </location>
</feature>
<dbReference type="Pfam" id="PF23263">
    <property type="entry name" value="C8-3_MUC4"/>
    <property type="match status" value="1"/>
</dbReference>
<dbReference type="PROSITE" id="PS51233">
    <property type="entry name" value="VWFD"/>
    <property type="match status" value="1"/>
</dbReference>
<accession>A0A7R9QWF0</accession>
<dbReference type="PANTHER" id="PTHR13802">
    <property type="entry name" value="MUCIN 4-RELATED"/>
    <property type="match status" value="1"/>
</dbReference>
<dbReference type="OrthoDB" id="6406881at2759"/>
<dbReference type="InterPro" id="IPR000436">
    <property type="entry name" value="Sushi_SCR_CCP_dom"/>
</dbReference>
<evidence type="ECO:0000259" key="10">
    <source>
        <dbReference type="PROSITE" id="PS51233"/>
    </source>
</evidence>
<evidence type="ECO:0000259" key="8">
    <source>
        <dbReference type="PROSITE" id="PS50856"/>
    </source>
</evidence>
<organism evidence="11">
    <name type="scientific">Oppiella nova</name>
    <dbReference type="NCBI Taxonomy" id="334625"/>
    <lineage>
        <taxon>Eukaryota</taxon>
        <taxon>Metazoa</taxon>
        <taxon>Ecdysozoa</taxon>
        <taxon>Arthropoda</taxon>
        <taxon>Chelicerata</taxon>
        <taxon>Arachnida</taxon>
        <taxon>Acari</taxon>
        <taxon>Acariformes</taxon>
        <taxon>Sarcoptiformes</taxon>
        <taxon>Oribatida</taxon>
        <taxon>Brachypylina</taxon>
        <taxon>Oppioidea</taxon>
        <taxon>Oppiidae</taxon>
        <taxon>Oppiella</taxon>
    </lineage>
</organism>
<dbReference type="SUPFAM" id="SSF57535">
    <property type="entry name" value="Complement control module/SCR domain"/>
    <property type="match status" value="1"/>
</dbReference>
<dbReference type="Proteomes" id="UP000728032">
    <property type="component" value="Unassembled WGS sequence"/>
</dbReference>
<name>A0A7R9QWF0_9ACAR</name>
<dbReference type="AlphaFoldDB" id="A0A7R9QWF0"/>
<dbReference type="InterPro" id="IPR035976">
    <property type="entry name" value="Sushi/SCR/CCP_sf"/>
</dbReference>
<dbReference type="SMART" id="SM00723">
    <property type="entry name" value="AMOP"/>
    <property type="match status" value="1"/>
</dbReference>
<dbReference type="CDD" id="cd00033">
    <property type="entry name" value="CCP"/>
    <property type="match status" value="1"/>
</dbReference>
<evidence type="ECO:0000259" key="9">
    <source>
        <dbReference type="PROSITE" id="PS50923"/>
    </source>
</evidence>
<dbReference type="EMBL" id="OC931957">
    <property type="protein sequence ID" value="CAD7659333.1"/>
    <property type="molecule type" value="Genomic_DNA"/>
</dbReference>
<feature type="domain" description="Sushi" evidence="9">
    <location>
        <begin position="571"/>
        <end position="629"/>
    </location>
</feature>
<evidence type="ECO:0000313" key="12">
    <source>
        <dbReference type="Proteomes" id="UP000728032"/>
    </source>
</evidence>
<dbReference type="Pfam" id="PF03782">
    <property type="entry name" value="AMOP"/>
    <property type="match status" value="1"/>
</dbReference>
<dbReference type="SMART" id="SM00216">
    <property type="entry name" value="VWD"/>
    <property type="match status" value="1"/>
</dbReference>
<keyword evidence="12" id="KW-1185">Reference proteome</keyword>
<evidence type="ECO:0000256" key="3">
    <source>
        <dbReference type="ARBA" id="ARBA00022989"/>
    </source>
</evidence>
<keyword evidence="4 7" id="KW-0472">Membrane</keyword>
<keyword evidence="5" id="KW-1015">Disulfide bond</keyword>
<evidence type="ECO:0000256" key="6">
    <source>
        <dbReference type="PROSITE-ProRule" id="PRU00302"/>
    </source>
</evidence>
<dbReference type="SMART" id="SM00032">
    <property type="entry name" value="CCP"/>
    <property type="match status" value="1"/>
</dbReference>
<evidence type="ECO:0000256" key="5">
    <source>
        <dbReference type="ARBA" id="ARBA00023157"/>
    </source>
</evidence>
<dbReference type="InterPro" id="IPR056619">
    <property type="entry name" value="C8-3_MUC4"/>
</dbReference>
<dbReference type="PROSITE" id="PS50923">
    <property type="entry name" value="SUSHI"/>
    <property type="match status" value="1"/>
</dbReference>
<evidence type="ECO:0008006" key="13">
    <source>
        <dbReference type="Google" id="ProtNLM"/>
    </source>
</evidence>
<dbReference type="Gene3D" id="2.10.70.10">
    <property type="entry name" value="Complement Module, domain 1"/>
    <property type="match status" value="1"/>
</dbReference>
<keyword evidence="6" id="KW-0768">Sushi</keyword>
<evidence type="ECO:0000313" key="11">
    <source>
        <dbReference type="EMBL" id="CAD7659333.1"/>
    </source>
</evidence>
<dbReference type="InterPro" id="IPR051495">
    <property type="entry name" value="Epithelial_Barrier/Signaling"/>
</dbReference>
<dbReference type="PANTHER" id="PTHR13802:SF52">
    <property type="entry name" value="MUCIN-4"/>
    <property type="match status" value="1"/>
</dbReference>
<comment type="subcellular location">
    <subcellularLocation>
        <location evidence="1">Membrane</location>
    </subcellularLocation>
</comment>
<feature type="transmembrane region" description="Helical" evidence="7">
    <location>
        <begin position="635"/>
        <end position="659"/>
    </location>
</feature>
<proteinExistence type="predicted"/>
<dbReference type="PROSITE" id="PS50856">
    <property type="entry name" value="AMOP"/>
    <property type="match status" value="1"/>
</dbReference>
<keyword evidence="3 7" id="KW-1133">Transmembrane helix</keyword>
<feature type="domain" description="AMOP" evidence="8">
    <location>
        <begin position="118"/>
        <end position="271"/>
    </location>
</feature>
<evidence type="ECO:0000256" key="7">
    <source>
        <dbReference type="SAM" id="Phobius"/>
    </source>
</evidence>